<dbReference type="SUPFAM" id="SSF53901">
    <property type="entry name" value="Thiolase-like"/>
    <property type="match status" value="1"/>
</dbReference>
<dbReference type="GO" id="GO:0006633">
    <property type="term" value="P:fatty acid biosynthetic process"/>
    <property type="evidence" value="ECO:0007669"/>
    <property type="project" value="InterPro"/>
</dbReference>
<dbReference type="AlphaFoldDB" id="A0A4S8PQW0"/>
<feature type="domain" description="Beta-ketoacyl-[acyl-carrier-protein] synthase III C-terminal" evidence="3">
    <location>
        <begin position="234"/>
        <end position="320"/>
    </location>
</feature>
<keyword evidence="6" id="KW-1185">Reference proteome</keyword>
<dbReference type="Pfam" id="PF08541">
    <property type="entry name" value="ACP_syn_III_C"/>
    <property type="match status" value="1"/>
</dbReference>
<evidence type="ECO:0000259" key="4">
    <source>
        <dbReference type="Pfam" id="PF08545"/>
    </source>
</evidence>
<organism evidence="5 6">
    <name type="scientific">Glycomyces paridis</name>
    <dbReference type="NCBI Taxonomy" id="2126555"/>
    <lineage>
        <taxon>Bacteria</taxon>
        <taxon>Bacillati</taxon>
        <taxon>Actinomycetota</taxon>
        <taxon>Actinomycetes</taxon>
        <taxon>Glycomycetales</taxon>
        <taxon>Glycomycetaceae</taxon>
        <taxon>Glycomyces</taxon>
    </lineage>
</organism>
<dbReference type="Gene3D" id="3.40.47.10">
    <property type="match status" value="1"/>
</dbReference>
<dbReference type="Pfam" id="PF08545">
    <property type="entry name" value="ACP_syn_III"/>
    <property type="match status" value="1"/>
</dbReference>
<dbReference type="PANTHER" id="PTHR34069:SF2">
    <property type="entry name" value="BETA-KETOACYL-[ACYL-CARRIER-PROTEIN] SYNTHASE III"/>
    <property type="match status" value="1"/>
</dbReference>
<evidence type="ECO:0000256" key="1">
    <source>
        <dbReference type="ARBA" id="ARBA00022679"/>
    </source>
</evidence>
<dbReference type="OrthoDB" id="9815506at2"/>
<dbReference type="EMBL" id="STGX01000003">
    <property type="protein sequence ID" value="THV30879.1"/>
    <property type="molecule type" value="Genomic_DNA"/>
</dbReference>
<proteinExistence type="predicted"/>
<evidence type="ECO:0000313" key="6">
    <source>
        <dbReference type="Proteomes" id="UP000305792"/>
    </source>
</evidence>
<dbReference type="CDD" id="cd00830">
    <property type="entry name" value="KAS_III"/>
    <property type="match status" value="1"/>
</dbReference>
<dbReference type="Proteomes" id="UP000305792">
    <property type="component" value="Unassembled WGS sequence"/>
</dbReference>
<dbReference type="RefSeq" id="WP_136528745.1">
    <property type="nucleotide sequence ID" value="NZ_STGX01000003.1"/>
</dbReference>
<accession>A0A4S8PQW0</accession>
<dbReference type="InterPro" id="IPR013747">
    <property type="entry name" value="ACP_syn_III_C"/>
</dbReference>
<gene>
    <name evidence="5" type="ORF">E9998_05775</name>
</gene>
<dbReference type="GO" id="GO:0044550">
    <property type="term" value="P:secondary metabolite biosynthetic process"/>
    <property type="evidence" value="ECO:0007669"/>
    <property type="project" value="TreeGrafter"/>
</dbReference>
<sequence>MTDWGIVATGTYAPDTVVGNDEVAAALGVPARWVHDATGIRERRRAAPGQAASDLAAHAARAALRNAGLTPADIGLIVLGTSTPDELGPSTACRVQALLGAAQAVPLDVGAACAGYLYGLAVARDWLAARPGAPPALVIGVETYSRFLDPADRATAAIFGDGAGASVIAPVPDGQGLRSIRLGADGTLADTVLIPAGGSRHPEHPGAHRIRMDAAAIRKALPERFDAMLADTVAEHGLTLDDLDLLVPHQPNPRTLRMYAAAAGIPEDKLVVIGERLGNIGAGSIPTALTHAADRLTPGATVLLMAVGAGLTWGAALLRWPDTTTGEPT</sequence>
<evidence type="ECO:0000313" key="5">
    <source>
        <dbReference type="EMBL" id="THV30879.1"/>
    </source>
</evidence>
<dbReference type="InterPro" id="IPR016039">
    <property type="entry name" value="Thiolase-like"/>
</dbReference>
<evidence type="ECO:0000256" key="2">
    <source>
        <dbReference type="ARBA" id="ARBA00023315"/>
    </source>
</evidence>
<protein>
    <submittedName>
        <fullName evidence="5">Ketoacyl-ACP synthase III</fullName>
    </submittedName>
</protein>
<name>A0A4S8PQW0_9ACTN</name>
<comment type="caution">
    <text evidence="5">The sequence shown here is derived from an EMBL/GenBank/DDBJ whole genome shotgun (WGS) entry which is preliminary data.</text>
</comment>
<dbReference type="NCBIfam" id="NF006829">
    <property type="entry name" value="PRK09352.1"/>
    <property type="match status" value="1"/>
</dbReference>
<keyword evidence="2" id="KW-0012">Acyltransferase</keyword>
<dbReference type="InterPro" id="IPR013751">
    <property type="entry name" value="ACP_syn_III_N"/>
</dbReference>
<dbReference type="PANTHER" id="PTHR34069">
    <property type="entry name" value="3-OXOACYL-[ACYL-CARRIER-PROTEIN] SYNTHASE 3"/>
    <property type="match status" value="1"/>
</dbReference>
<evidence type="ECO:0000259" key="3">
    <source>
        <dbReference type="Pfam" id="PF08541"/>
    </source>
</evidence>
<reference evidence="5 6" key="1">
    <citation type="journal article" date="2018" name="Int. J. Syst. Evol. Microbiol.">
        <title>Glycomyces paridis sp. nov., isolated from the medicinal plant Paris polyphylla.</title>
        <authorList>
            <person name="Fang X.M."/>
            <person name="Bai J.L."/>
            <person name="Su J."/>
            <person name="Zhao L.L."/>
            <person name="Liu H.Y."/>
            <person name="Ma B.P."/>
            <person name="Zhang Y.Q."/>
            <person name="Yu L.Y."/>
        </authorList>
    </citation>
    <scope>NUCLEOTIDE SEQUENCE [LARGE SCALE GENOMIC DNA]</scope>
    <source>
        <strain evidence="5 6">CPCC 204357</strain>
    </source>
</reference>
<keyword evidence="1" id="KW-0808">Transferase</keyword>
<feature type="domain" description="Beta-ketoacyl-[acyl-carrier-protein] synthase III N-terminal" evidence="4">
    <location>
        <begin position="107"/>
        <end position="186"/>
    </location>
</feature>
<dbReference type="GO" id="GO:0004315">
    <property type="term" value="F:3-oxoacyl-[acyl-carrier-protein] synthase activity"/>
    <property type="evidence" value="ECO:0007669"/>
    <property type="project" value="InterPro"/>
</dbReference>